<feature type="domain" description="Amine oxidase" evidence="1">
    <location>
        <begin position="15"/>
        <end position="489"/>
    </location>
</feature>
<reference evidence="2 3" key="1">
    <citation type="submission" date="2021-05" db="EMBL/GenBank/DDBJ databases">
        <title>A Polyphasic approach of four new species of the genus Ohtaekwangia: Ohtaekwangia histidinii sp. nov., Ohtaekwangia cretensis sp. nov., Ohtaekwangia indiensis sp. nov., Ohtaekwangia reichenbachii sp. nov. from diverse environment.</title>
        <authorList>
            <person name="Octaviana S."/>
        </authorList>
    </citation>
    <scope>NUCLEOTIDE SEQUENCE [LARGE SCALE GENOMIC DNA]</scope>
    <source>
        <strain evidence="2 3">PWU4</strain>
    </source>
</reference>
<comment type="caution">
    <text evidence="2">The sequence shown here is derived from an EMBL/GenBank/DDBJ whole genome shotgun (WGS) entry which is preliminary data.</text>
</comment>
<dbReference type="EMBL" id="JAHESF010000003">
    <property type="protein sequence ID" value="MBT1695986.1"/>
    <property type="molecule type" value="Genomic_DNA"/>
</dbReference>
<dbReference type="SUPFAM" id="SSF51905">
    <property type="entry name" value="FAD/NAD(P)-binding domain"/>
    <property type="match status" value="1"/>
</dbReference>
<dbReference type="AlphaFoldDB" id="A0AAP2DGK6"/>
<evidence type="ECO:0000259" key="1">
    <source>
        <dbReference type="Pfam" id="PF01593"/>
    </source>
</evidence>
<dbReference type="RefSeq" id="WP_254160849.1">
    <property type="nucleotide sequence ID" value="NZ_JAHESF010000003.1"/>
</dbReference>
<dbReference type="Gene3D" id="3.50.50.60">
    <property type="entry name" value="FAD/NAD(P)-binding domain"/>
    <property type="match status" value="2"/>
</dbReference>
<dbReference type="PANTHER" id="PTHR46313:SF3">
    <property type="entry name" value="PROLYCOPENE ISOMERASE, CHLOROPLASTIC"/>
    <property type="match status" value="1"/>
</dbReference>
<organism evidence="2 3">
    <name type="scientific">Chryseosolibacter histidini</name>
    <dbReference type="NCBI Taxonomy" id="2782349"/>
    <lineage>
        <taxon>Bacteria</taxon>
        <taxon>Pseudomonadati</taxon>
        <taxon>Bacteroidota</taxon>
        <taxon>Cytophagia</taxon>
        <taxon>Cytophagales</taxon>
        <taxon>Chryseotaleaceae</taxon>
        <taxon>Chryseosolibacter</taxon>
    </lineage>
</organism>
<dbReference type="GO" id="GO:0016491">
    <property type="term" value="F:oxidoreductase activity"/>
    <property type="evidence" value="ECO:0007669"/>
    <property type="project" value="InterPro"/>
</dbReference>
<dbReference type="Pfam" id="PF01593">
    <property type="entry name" value="Amino_oxidase"/>
    <property type="match status" value="1"/>
</dbReference>
<keyword evidence="3" id="KW-1185">Reference proteome</keyword>
<dbReference type="PANTHER" id="PTHR46313">
    <property type="match status" value="1"/>
</dbReference>
<protein>
    <submittedName>
        <fullName evidence="2">FAD-dependent oxidoreductase</fullName>
    </submittedName>
</protein>
<name>A0AAP2DGK6_9BACT</name>
<accession>A0AAP2DGK6</accession>
<gene>
    <name evidence="2" type="ORF">KK083_03800</name>
</gene>
<dbReference type="Gene3D" id="3.90.660.50">
    <property type="match status" value="1"/>
</dbReference>
<dbReference type="Proteomes" id="UP001319200">
    <property type="component" value="Unassembled WGS sequence"/>
</dbReference>
<evidence type="ECO:0000313" key="3">
    <source>
        <dbReference type="Proteomes" id="UP001319200"/>
    </source>
</evidence>
<sequence>MSDATCDVAIVGCGIAGMATALRLQAKGYATIILEAHGQPGGCAGFYTKKGFSFDVGATTLVDFELNGVGGELFQSVGISIPESEKLDYKLWLPDREVHMYHDREKWNRERLAKFGTSTDHIAFWKFIDHLADVFWNASRTGIKLPVQNLADIVNSVRCVGARNLPLTRYLNWTFLDALKKFNLEHDVPLRSAMGMLIEDTVHSSVEQAPLINAALGITIRGAGLRRAQGGMKGLWDHLVQAYHSMGGRLLLGNRVMQIGLSKGVYDLQSNKGRYRAAQVVSALPLDVTHDIVKGQLKKRFKKYLSAAAEKRGGAIVVFLGVPEEEVTNQELTHHQLMYNYNTPLGDGNNMFVSVSSPGDLKSAPDGYRAVMISTHCNLDEWQNLDDVSYSIKKQEAGEQLVNLARKIYPDLGMRPVVYEVGTPRTYYKYTGRRDGAVGGIKQTITNSNLRAIPHDIGIPNFRLVGDTTWPGLGTVACILGSRIVAEQIQKGN</sequence>
<evidence type="ECO:0000313" key="2">
    <source>
        <dbReference type="EMBL" id="MBT1695986.1"/>
    </source>
</evidence>
<dbReference type="InterPro" id="IPR036188">
    <property type="entry name" value="FAD/NAD-bd_sf"/>
</dbReference>
<dbReference type="InterPro" id="IPR045892">
    <property type="entry name" value="CrtISO-like"/>
</dbReference>
<dbReference type="InterPro" id="IPR002937">
    <property type="entry name" value="Amino_oxidase"/>
</dbReference>
<dbReference type="GO" id="GO:0016116">
    <property type="term" value="P:carotenoid metabolic process"/>
    <property type="evidence" value="ECO:0007669"/>
    <property type="project" value="InterPro"/>
</dbReference>
<proteinExistence type="predicted"/>